<accession>A0ACC1T1M5</accession>
<name>A0ACC1T1M5_9APHY</name>
<sequence>MSRVEPGSLVLVTGVNGHVASTVAMRMLQKGYRVRGTVRKFSKAHYVQREFAGFGSSFEVLEVTDISLPGAFDSAIEGVDAVVHVSSPTTLDAKTPEEQYVPAVNGTLSILRSAVEARTVKRFLYMSTIGTAIMCDRDVSKEAVTGNDWNVVSEIAAQNADDPARPFHIYVGSKIAAERAAFKFAAEHKVGASVRVKRRSHLVLKDALAVTSILGTFVFGPVHKAITSPPRLDVSLGQLHATFAKPPRREGMNPIPSSECFGWNAIALNDTDVPWLAPWVHAYDLGDLFVASLTSDKTAGKRLIACAGKASWAQMGDIVRSAYPDRPYPPVSKDAPYVNYPGAEEIQFDTDLEVELLGGKWRTLEDAVLSCARDLIEKEGRGWDKGD</sequence>
<dbReference type="Proteomes" id="UP001148662">
    <property type="component" value="Unassembled WGS sequence"/>
</dbReference>
<proteinExistence type="predicted"/>
<comment type="caution">
    <text evidence="1">The sequence shown here is derived from an EMBL/GenBank/DDBJ whole genome shotgun (WGS) entry which is preliminary data.</text>
</comment>
<reference evidence="1" key="1">
    <citation type="submission" date="2022-07" db="EMBL/GenBank/DDBJ databases">
        <title>Genome Sequence of Phlebia brevispora.</title>
        <authorList>
            <person name="Buettner E."/>
        </authorList>
    </citation>
    <scope>NUCLEOTIDE SEQUENCE</scope>
    <source>
        <strain evidence="1">MPL23</strain>
    </source>
</reference>
<evidence type="ECO:0000313" key="1">
    <source>
        <dbReference type="EMBL" id="KAJ3551297.1"/>
    </source>
</evidence>
<keyword evidence="2" id="KW-1185">Reference proteome</keyword>
<organism evidence="1 2">
    <name type="scientific">Phlebia brevispora</name>
    <dbReference type="NCBI Taxonomy" id="194682"/>
    <lineage>
        <taxon>Eukaryota</taxon>
        <taxon>Fungi</taxon>
        <taxon>Dikarya</taxon>
        <taxon>Basidiomycota</taxon>
        <taxon>Agaricomycotina</taxon>
        <taxon>Agaricomycetes</taxon>
        <taxon>Polyporales</taxon>
        <taxon>Meruliaceae</taxon>
        <taxon>Phlebia</taxon>
    </lineage>
</organism>
<dbReference type="EMBL" id="JANHOG010000822">
    <property type="protein sequence ID" value="KAJ3551297.1"/>
    <property type="molecule type" value="Genomic_DNA"/>
</dbReference>
<protein>
    <submittedName>
        <fullName evidence="1">Uncharacterized protein</fullName>
    </submittedName>
</protein>
<evidence type="ECO:0000313" key="2">
    <source>
        <dbReference type="Proteomes" id="UP001148662"/>
    </source>
</evidence>
<gene>
    <name evidence="1" type="ORF">NM688_g4785</name>
</gene>